<dbReference type="PANTHER" id="PTHR47691">
    <property type="entry name" value="REGULATOR-RELATED"/>
    <property type="match status" value="1"/>
</dbReference>
<name>A0A160T7J5_9CHLR</name>
<accession>A0A160T7J5</accession>
<sequence>MTDKKRTRRRKSDEVEDNPFQKAIKRIWKGLAAQTGRDEADVKYDLLLEMIEKGYLPVHKADQYTNILDTWSRGNVPPDWTILRFLAEVGYLRAKLPDSWVEEFLIAGNYPREAIGPILADLRAENAEIDRGLLHNLPQRDPSRFVGRQEEVAQLRRLLSPDSNSQAWVITVDGIGGVGKSELVLEVADQLRQEYARLRRHERFQAIVWVTAKETGLSDSGIITRVHRRTSSLDDIYTAIARVLGRLDILEADGPTRDDRIHEALAGTRTLLIIDNLESLKDETVLSFIREVPRPTKVVVTTRRRIDVAYAIRLIGLADNDAMTLIEREAALKGASLNEEERKRLLTLSKGVPIVINLVISRLALGLPFKTAVQYLQHPEYDLYRYALEDSVESLEPSEAAYHLLLALALCAGDASREALGTAAGLDGDEEQRDEVLVRLESLSLINRDAREDRFAMLPLTRFYLRSRLAADPELEQRLFQGLAAFYKRLFAADESANPDRYWQSIRGAAQAEALLEKEWATLRDLLFRLHEMSNYGDLLTLGLALIHPINYMGPLEDRLALCRRMADVARAVNDPVEAWLLSDGMGWMYYRLGRDDDFLDVLNEGRLAAARHAGMGLALTLADLHEAYLHIKQGHMRRARALLESVTEQVAAHRRANPTEFIGLLLGSRLADRWSAYYQALGEIEQASEMLKESVALRELSGEDMGSTHYNVGRLRLLAGDLAGARRAFTGALNYPQHQKYRTLARYGLALVAEQEENWPEAIRQARQALDRAEQMGLEEAAEIGELLARLSAFE</sequence>
<dbReference type="Gene3D" id="3.40.50.300">
    <property type="entry name" value="P-loop containing nucleotide triphosphate hydrolases"/>
    <property type="match status" value="1"/>
</dbReference>
<organism evidence="2 3">
    <name type="scientific">Candidatus Promineifilum breve</name>
    <dbReference type="NCBI Taxonomy" id="1806508"/>
    <lineage>
        <taxon>Bacteria</taxon>
        <taxon>Bacillati</taxon>
        <taxon>Chloroflexota</taxon>
        <taxon>Ardenticatenia</taxon>
        <taxon>Candidatus Promineifilales</taxon>
        <taxon>Candidatus Promineifilaceae</taxon>
        <taxon>Candidatus Promineifilum</taxon>
    </lineage>
</organism>
<evidence type="ECO:0000313" key="3">
    <source>
        <dbReference type="Proteomes" id="UP000215027"/>
    </source>
</evidence>
<dbReference type="EMBL" id="LN890656">
    <property type="protein sequence ID" value="CUS05619.1"/>
    <property type="molecule type" value="Genomic_DNA"/>
</dbReference>
<dbReference type="AlphaFoldDB" id="A0A160T7J5"/>
<dbReference type="InterPro" id="IPR011990">
    <property type="entry name" value="TPR-like_helical_dom_sf"/>
</dbReference>
<dbReference type="Proteomes" id="UP000215027">
    <property type="component" value="Chromosome II"/>
</dbReference>
<dbReference type="InterPro" id="IPR027417">
    <property type="entry name" value="P-loop_NTPase"/>
</dbReference>
<evidence type="ECO:0000313" key="2">
    <source>
        <dbReference type="EMBL" id="CUS05619.1"/>
    </source>
</evidence>
<proteinExistence type="predicted"/>
<dbReference type="InterPro" id="IPR041664">
    <property type="entry name" value="AAA_16"/>
</dbReference>
<gene>
    <name evidence="2" type="ORF">CFX0092_B0085</name>
</gene>
<reference evidence="2" key="1">
    <citation type="submission" date="2016-01" db="EMBL/GenBank/DDBJ databases">
        <authorList>
            <person name="Mcilroy J.S."/>
            <person name="Karst M S."/>
            <person name="Albertsen M."/>
        </authorList>
    </citation>
    <scope>NUCLEOTIDE SEQUENCE</scope>
    <source>
        <strain evidence="2">Cfx-K</strain>
    </source>
</reference>
<evidence type="ECO:0000259" key="1">
    <source>
        <dbReference type="Pfam" id="PF13191"/>
    </source>
</evidence>
<keyword evidence="3" id="KW-1185">Reference proteome</keyword>
<dbReference type="Pfam" id="PF13191">
    <property type="entry name" value="AAA_16"/>
    <property type="match status" value="1"/>
</dbReference>
<dbReference type="GO" id="GO:0043531">
    <property type="term" value="F:ADP binding"/>
    <property type="evidence" value="ECO:0007669"/>
    <property type="project" value="InterPro"/>
</dbReference>
<dbReference type="KEGG" id="pbf:CFX0092_B0085"/>
<protein>
    <recommendedName>
        <fullName evidence="1">Orc1-like AAA ATPase domain-containing protein</fullName>
    </recommendedName>
</protein>
<dbReference type="Gene3D" id="1.25.40.10">
    <property type="entry name" value="Tetratricopeptide repeat domain"/>
    <property type="match status" value="1"/>
</dbReference>
<dbReference type="RefSeq" id="WP_095045011.1">
    <property type="nucleotide sequence ID" value="NZ_LN890656.1"/>
</dbReference>
<dbReference type="PANTHER" id="PTHR47691:SF3">
    <property type="entry name" value="HTH-TYPE TRANSCRIPTIONAL REGULATOR RV0890C-RELATED"/>
    <property type="match status" value="1"/>
</dbReference>
<dbReference type="SUPFAM" id="SSF48452">
    <property type="entry name" value="TPR-like"/>
    <property type="match status" value="1"/>
</dbReference>
<feature type="domain" description="Orc1-like AAA ATPase" evidence="1">
    <location>
        <begin position="144"/>
        <end position="284"/>
    </location>
</feature>
<dbReference type="SUPFAM" id="SSF52540">
    <property type="entry name" value="P-loop containing nucleoside triphosphate hydrolases"/>
    <property type="match status" value="1"/>
</dbReference>